<gene>
    <name evidence="1" type="ORF">AYBTSS11_LOCUS15665</name>
</gene>
<accession>A0AA86SDP4</accession>
<dbReference type="Proteomes" id="UP001189624">
    <property type="component" value="Chromosome 4"/>
</dbReference>
<organism evidence="1 2">
    <name type="scientific">Sphenostylis stenocarpa</name>
    <dbReference type="NCBI Taxonomy" id="92480"/>
    <lineage>
        <taxon>Eukaryota</taxon>
        <taxon>Viridiplantae</taxon>
        <taxon>Streptophyta</taxon>
        <taxon>Embryophyta</taxon>
        <taxon>Tracheophyta</taxon>
        <taxon>Spermatophyta</taxon>
        <taxon>Magnoliopsida</taxon>
        <taxon>eudicotyledons</taxon>
        <taxon>Gunneridae</taxon>
        <taxon>Pentapetalae</taxon>
        <taxon>rosids</taxon>
        <taxon>fabids</taxon>
        <taxon>Fabales</taxon>
        <taxon>Fabaceae</taxon>
        <taxon>Papilionoideae</taxon>
        <taxon>50 kb inversion clade</taxon>
        <taxon>NPAAA clade</taxon>
        <taxon>indigoferoid/millettioid clade</taxon>
        <taxon>Phaseoleae</taxon>
        <taxon>Sphenostylis</taxon>
    </lineage>
</organism>
<keyword evidence="2" id="KW-1185">Reference proteome</keyword>
<dbReference type="Gramene" id="rna-AYBTSS11_LOCUS15665">
    <property type="protein sequence ID" value="CAJ1953135.1"/>
    <property type="gene ID" value="gene-AYBTSS11_LOCUS15665"/>
</dbReference>
<dbReference type="EMBL" id="OY731401">
    <property type="protein sequence ID" value="CAJ1953135.1"/>
    <property type="molecule type" value="Genomic_DNA"/>
</dbReference>
<proteinExistence type="predicted"/>
<protein>
    <submittedName>
        <fullName evidence="1">Uncharacterized protein</fullName>
    </submittedName>
</protein>
<evidence type="ECO:0000313" key="1">
    <source>
        <dbReference type="EMBL" id="CAJ1953135.1"/>
    </source>
</evidence>
<dbReference type="AlphaFoldDB" id="A0AA86SDP4"/>
<sequence length="83" mass="9686">MEKRVQWLFKNKELEPELLHQEIIAGSEGHWQQAKVLRWQDSGEMIDWVDRHVITMNIKEGKVSVKRVAKGAITNAECVVIFE</sequence>
<name>A0AA86SDP4_9FABA</name>
<reference evidence="1" key="1">
    <citation type="submission" date="2023-10" db="EMBL/GenBank/DDBJ databases">
        <authorList>
            <person name="Domelevo Entfellner J.-B."/>
        </authorList>
    </citation>
    <scope>NUCLEOTIDE SEQUENCE</scope>
</reference>
<evidence type="ECO:0000313" key="2">
    <source>
        <dbReference type="Proteomes" id="UP001189624"/>
    </source>
</evidence>